<accession>A0AAW6D8D3</accession>
<evidence type="ECO:0000313" key="3">
    <source>
        <dbReference type="Proteomes" id="UP001210809"/>
    </source>
</evidence>
<keyword evidence="1" id="KW-1133">Transmembrane helix</keyword>
<proteinExistence type="predicted"/>
<protein>
    <submittedName>
        <fullName evidence="2">Uncharacterized protein</fullName>
    </submittedName>
</protein>
<keyword evidence="1" id="KW-0812">Transmembrane</keyword>
<evidence type="ECO:0000256" key="1">
    <source>
        <dbReference type="SAM" id="Phobius"/>
    </source>
</evidence>
<keyword evidence="1" id="KW-0472">Membrane</keyword>
<feature type="transmembrane region" description="Helical" evidence="1">
    <location>
        <begin position="103"/>
        <end position="124"/>
    </location>
</feature>
<evidence type="ECO:0000313" key="2">
    <source>
        <dbReference type="EMBL" id="MDB8004960.1"/>
    </source>
</evidence>
<gene>
    <name evidence="2" type="ORF">PNE09_12975</name>
</gene>
<comment type="caution">
    <text evidence="2">The sequence shown here is derived from an EMBL/GenBank/DDBJ whole genome shotgun (WGS) entry which is preliminary data.</text>
</comment>
<sequence>MMLRNLMSLLEILMPLVAMIAIFGLLCKILMNIYNKIYAHNFYYGFDYVDSIEWTIIIVIIIFFMPATSRTISITLLALAIVNNILLFSFCRKTDKYKDDSKFDKILLAFSTGLFCCAMIIVIWGK</sequence>
<dbReference type="EMBL" id="JAQLXW010000042">
    <property type="protein sequence ID" value="MDB8004960.1"/>
    <property type="molecule type" value="Genomic_DNA"/>
</dbReference>
<dbReference type="Proteomes" id="UP001210809">
    <property type="component" value="Unassembled WGS sequence"/>
</dbReference>
<dbReference type="AlphaFoldDB" id="A0AAW6D8D3"/>
<organism evidence="2 3">
    <name type="scientific">[Eubacterium] siraeum</name>
    <dbReference type="NCBI Taxonomy" id="39492"/>
    <lineage>
        <taxon>Bacteria</taxon>
        <taxon>Bacillati</taxon>
        <taxon>Bacillota</taxon>
        <taxon>Clostridia</taxon>
        <taxon>Eubacteriales</taxon>
        <taxon>Oscillospiraceae</taxon>
        <taxon>Oscillospiraceae incertae sedis</taxon>
    </lineage>
</organism>
<feature type="transmembrane region" description="Helical" evidence="1">
    <location>
        <begin position="42"/>
        <end position="65"/>
    </location>
</feature>
<reference evidence="2" key="1">
    <citation type="submission" date="2023-01" db="EMBL/GenBank/DDBJ databases">
        <title>Human gut microbiome strain richness.</title>
        <authorList>
            <person name="Chen-Liaw A."/>
        </authorList>
    </citation>
    <scope>NUCLEOTIDE SEQUENCE</scope>
    <source>
        <strain evidence="2">1001283st1_G1_1001283B150217_161031</strain>
    </source>
</reference>
<feature type="transmembrane region" description="Helical" evidence="1">
    <location>
        <begin position="12"/>
        <end position="30"/>
    </location>
</feature>
<name>A0AAW6D8D3_9FIRM</name>